<dbReference type="EMBL" id="JALNMJ010000006">
    <property type="protein sequence ID" value="MCK7612677.1"/>
    <property type="molecule type" value="Genomic_DNA"/>
</dbReference>
<keyword evidence="2" id="KW-0238">DNA-binding</keyword>
<dbReference type="PROSITE" id="PS50987">
    <property type="entry name" value="HTH_ARSR_2"/>
    <property type="match status" value="1"/>
</dbReference>
<feature type="domain" description="HTH arsR-type" evidence="4">
    <location>
        <begin position="1"/>
        <end position="95"/>
    </location>
</feature>
<dbReference type="SMART" id="SM00418">
    <property type="entry name" value="HTH_ARSR"/>
    <property type="match status" value="1"/>
</dbReference>
<gene>
    <name evidence="5" type="ORF">M0H32_10935</name>
</gene>
<keyword evidence="1" id="KW-0805">Transcription regulation</keyword>
<dbReference type="PANTHER" id="PTHR43132:SF2">
    <property type="entry name" value="ARSENICAL RESISTANCE OPERON REPRESSOR ARSR-RELATED"/>
    <property type="match status" value="1"/>
</dbReference>
<organism evidence="5 6">
    <name type="scientific">Roseibium sediminicola</name>
    <dbReference type="NCBI Taxonomy" id="2933272"/>
    <lineage>
        <taxon>Bacteria</taxon>
        <taxon>Pseudomonadati</taxon>
        <taxon>Pseudomonadota</taxon>
        <taxon>Alphaproteobacteria</taxon>
        <taxon>Hyphomicrobiales</taxon>
        <taxon>Stappiaceae</taxon>
        <taxon>Roseibium</taxon>
    </lineage>
</organism>
<name>A0ABT0GTB4_9HYPH</name>
<proteinExistence type="predicted"/>
<dbReference type="RefSeq" id="WP_248153800.1">
    <property type="nucleotide sequence ID" value="NZ_JALNMJ010000006.1"/>
</dbReference>
<evidence type="ECO:0000259" key="4">
    <source>
        <dbReference type="PROSITE" id="PS50987"/>
    </source>
</evidence>
<dbReference type="InterPro" id="IPR011991">
    <property type="entry name" value="ArsR-like_HTH"/>
</dbReference>
<dbReference type="CDD" id="cd00090">
    <property type="entry name" value="HTH_ARSR"/>
    <property type="match status" value="1"/>
</dbReference>
<dbReference type="PANTHER" id="PTHR43132">
    <property type="entry name" value="ARSENICAL RESISTANCE OPERON REPRESSOR ARSR-RELATED"/>
    <property type="match status" value="1"/>
</dbReference>
<evidence type="ECO:0000313" key="6">
    <source>
        <dbReference type="Proteomes" id="UP001431221"/>
    </source>
</evidence>
<dbReference type="SUPFAM" id="SSF46785">
    <property type="entry name" value="Winged helix' DNA-binding domain"/>
    <property type="match status" value="1"/>
</dbReference>
<evidence type="ECO:0000256" key="2">
    <source>
        <dbReference type="ARBA" id="ARBA00023125"/>
    </source>
</evidence>
<dbReference type="PRINTS" id="PR00778">
    <property type="entry name" value="HTHARSR"/>
</dbReference>
<comment type="caution">
    <text evidence="5">The sequence shown here is derived from an EMBL/GenBank/DDBJ whole genome shotgun (WGS) entry which is preliminary data.</text>
</comment>
<dbReference type="Proteomes" id="UP001431221">
    <property type="component" value="Unassembled WGS sequence"/>
</dbReference>
<protein>
    <submittedName>
        <fullName evidence="5">Helix-turn-helix domain-containing protein</fullName>
    </submittedName>
</protein>
<keyword evidence="6" id="KW-1185">Reference proteome</keyword>
<dbReference type="InterPro" id="IPR001845">
    <property type="entry name" value="HTH_ArsR_DNA-bd_dom"/>
</dbReference>
<dbReference type="InterPro" id="IPR036388">
    <property type="entry name" value="WH-like_DNA-bd_sf"/>
</dbReference>
<keyword evidence="3" id="KW-0804">Transcription</keyword>
<dbReference type="Gene3D" id="1.10.10.10">
    <property type="entry name" value="Winged helix-like DNA-binding domain superfamily/Winged helix DNA-binding domain"/>
    <property type="match status" value="1"/>
</dbReference>
<evidence type="ECO:0000256" key="1">
    <source>
        <dbReference type="ARBA" id="ARBA00023015"/>
    </source>
</evidence>
<evidence type="ECO:0000313" key="5">
    <source>
        <dbReference type="EMBL" id="MCK7612677.1"/>
    </source>
</evidence>
<dbReference type="InterPro" id="IPR036390">
    <property type="entry name" value="WH_DNA-bd_sf"/>
</dbReference>
<sequence>MTEADALAALSSISSETRLRILKTLVAAGPDGLTAGEIAVLVGATPSRASFHLANMAEAGLLTSSRQSRQISYRVDFSAMGALIRYLLEDCCNNNDTVRACCQPAGKC</sequence>
<evidence type="ECO:0000256" key="3">
    <source>
        <dbReference type="ARBA" id="ARBA00023163"/>
    </source>
</evidence>
<dbReference type="Pfam" id="PF12840">
    <property type="entry name" value="HTH_20"/>
    <property type="match status" value="1"/>
</dbReference>
<accession>A0ABT0GTB4</accession>
<dbReference type="InterPro" id="IPR051011">
    <property type="entry name" value="Metal_resp_trans_reg"/>
</dbReference>
<reference evidence="5" key="1">
    <citation type="submission" date="2022-04" db="EMBL/GenBank/DDBJ databases">
        <title>Roseibium sp. CAU 1639 isolated from mud.</title>
        <authorList>
            <person name="Kim W."/>
        </authorList>
    </citation>
    <scope>NUCLEOTIDE SEQUENCE</scope>
    <source>
        <strain evidence="5">CAU 1639</strain>
    </source>
</reference>